<proteinExistence type="predicted"/>
<evidence type="ECO:0000256" key="1">
    <source>
        <dbReference type="SAM" id="MobiDB-lite"/>
    </source>
</evidence>
<gene>
    <name evidence="2" type="ORF">FCI23_55575</name>
</gene>
<name>A0A4U0R9Q6_9ACTN</name>
<evidence type="ECO:0000313" key="3">
    <source>
        <dbReference type="Proteomes" id="UP000305778"/>
    </source>
</evidence>
<keyword evidence="3" id="KW-1185">Reference proteome</keyword>
<organism evidence="2 3">
    <name type="scientific">Actinacidiphila oryziradicis</name>
    <dbReference type="NCBI Taxonomy" id="2571141"/>
    <lineage>
        <taxon>Bacteria</taxon>
        <taxon>Bacillati</taxon>
        <taxon>Actinomycetota</taxon>
        <taxon>Actinomycetes</taxon>
        <taxon>Kitasatosporales</taxon>
        <taxon>Streptomycetaceae</taxon>
        <taxon>Actinacidiphila</taxon>
    </lineage>
</organism>
<reference evidence="2 3" key="1">
    <citation type="submission" date="2019-04" db="EMBL/GenBank/DDBJ databases">
        <title>Streptomyces oryziradicis sp. nov., a novel actinomycete isolated from rhizosphere soil of rice (Oryza sativa L.).</title>
        <authorList>
            <person name="Li C."/>
        </authorList>
    </citation>
    <scope>NUCLEOTIDE SEQUENCE [LARGE SCALE GENOMIC DNA]</scope>
    <source>
        <strain evidence="2 3">NEAU-C40</strain>
    </source>
</reference>
<dbReference type="OrthoDB" id="3698213at2"/>
<accession>A0A4U0R9Q6</accession>
<evidence type="ECO:0000313" key="2">
    <source>
        <dbReference type="EMBL" id="TJZ91170.1"/>
    </source>
</evidence>
<comment type="caution">
    <text evidence="2">The sequence shown here is derived from an EMBL/GenBank/DDBJ whole genome shotgun (WGS) entry which is preliminary data.</text>
</comment>
<feature type="non-terminal residue" evidence="2">
    <location>
        <position position="308"/>
    </location>
</feature>
<evidence type="ECO:0008006" key="4">
    <source>
        <dbReference type="Google" id="ProtNLM"/>
    </source>
</evidence>
<sequence length="308" mass="32253">MGDESSPQGSRGDTVDLPPSPAQLPRRLLSDPAFLRALKVRDFSVVFSMANGARVSFNRIAEACGMKAERVSKVARGDAAVTGFETVERIADGLRIPGVLLGLAERPWEDTAIAPSPEPSDGDDPMKRRELLRGALAAGLTGSALAALTDTRTSFDQTLAAAPADLSDLEAAAESYGYGYHGQAPARVLADLVTDFADIRPLLDLPQPVATRLRLCRTAGQMAGMTAIVLHDLGSRREARAWFATAAHAAGESGDRQLHAWVMAREAMVGLNYGSPKAAAVLAEQARRTAGTAPTAAATLAAAVAARA</sequence>
<feature type="region of interest" description="Disordered" evidence="1">
    <location>
        <begin position="1"/>
        <end position="23"/>
    </location>
</feature>
<dbReference type="Proteomes" id="UP000305778">
    <property type="component" value="Unassembled WGS sequence"/>
</dbReference>
<feature type="compositionally biased region" description="Polar residues" evidence="1">
    <location>
        <begin position="1"/>
        <end position="11"/>
    </location>
</feature>
<dbReference type="EMBL" id="SUMC01000321">
    <property type="protein sequence ID" value="TJZ91170.1"/>
    <property type="molecule type" value="Genomic_DNA"/>
</dbReference>
<protein>
    <recommendedName>
        <fullName evidence="4">XRE family transcriptional regulator</fullName>
    </recommendedName>
</protein>
<dbReference type="AlphaFoldDB" id="A0A4U0R9Q6"/>